<protein>
    <submittedName>
        <fullName evidence="1">Uncharacterized protein</fullName>
    </submittedName>
</protein>
<dbReference type="AlphaFoldDB" id="A0AAV1ARJ6"/>
<sequence length="154" mass="17703">MSCDLISFSFVQNIKYQISPLLHLQALSCHFYSSLQTQALDTRMEESLQAFDEVVSFKVYQCYKIGLPRANKALDTMERNRVWADGITYSELIKLLTRPLLVIPISVVKILITKWLTILFKSLKGRIRGILVGVLIQAFEGERSKTKDNNLLEY</sequence>
<dbReference type="Proteomes" id="UP001157006">
    <property type="component" value="Chromosome 5"/>
</dbReference>
<organism evidence="1 2">
    <name type="scientific">Vicia faba</name>
    <name type="common">Broad bean</name>
    <name type="synonym">Faba vulgaris</name>
    <dbReference type="NCBI Taxonomy" id="3906"/>
    <lineage>
        <taxon>Eukaryota</taxon>
        <taxon>Viridiplantae</taxon>
        <taxon>Streptophyta</taxon>
        <taxon>Embryophyta</taxon>
        <taxon>Tracheophyta</taxon>
        <taxon>Spermatophyta</taxon>
        <taxon>Magnoliopsida</taxon>
        <taxon>eudicotyledons</taxon>
        <taxon>Gunneridae</taxon>
        <taxon>Pentapetalae</taxon>
        <taxon>rosids</taxon>
        <taxon>fabids</taxon>
        <taxon>Fabales</taxon>
        <taxon>Fabaceae</taxon>
        <taxon>Papilionoideae</taxon>
        <taxon>50 kb inversion clade</taxon>
        <taxon>NPAAA clade</taxon>
        <taxon>Hologalegina</taxon>
        <taxon>IRL clade</taxon>
        <taxon>Fabeae</taxon>
        <taxon>Vicia</taxon>
    </lineage>
</organism>
<reference evidence="1 2" key="1">
    <citation type="submission" date="2023-01" db="EMBL/GenBank/DDBJ databases">
        <authorList>
            <person name="Kreplak J."/>
        </authorList>
    </citation>
    <scope>NUCLEOTIDE SEQUENCE [LARGE SCALE GENOMIC DNA]</scope>
</reference>
<evidence type="ECO:0000313" key="2">
    <source>
        <dbReference type="Proteomes" id="UP001157006"/>
    </source>
</evidence>
<gene>
    <name evidence="1" type="ORF">VFH_V061360</name>
</gene>
<dbReference type="EMBL" id="OX451740">
    <property type="protein sequence ID" value="CAI8613010.1"/>
    <property type="molecule type" value="Genomic_DNA"/>
</dbReference>
<name>A0AAV1ARJ6_VICFA</name>
<evidence type="ECO:0000313" key="1">
    <source>
        <dbReference type="EMBL" id="CAI8613010.1"/>
    </source>
</evidence>
<proteinExistence type="predicted"/>
<keyword evidence="2" id="KW-1185">Reference proteome</keyword>
<accession>A0AAV1ARJ6</accession>